<feature type="domain" description="NAD(P)-binding" evidence="1">
    <location>
        <begin position="7"/>
        <end position="180"/>
    </location>
</feature>
<dbReference type="InterPro" id="IPR016040">
    <property type="entry name" value="NAD(P)-bd_dom"/>
</dbReference>
<dbReference type="InterPro" id="IPR036291">
    <property type="entry name" value="NAD(P)-bd_dom_sf"/>
</dbReference>
<dbReference type="PATRIC" id="fig|571913.6.peg.925"/>
<reference evidence="2 3" key="1">
    <citation type="submission" date="2015-03" db="EMBL/GenBank/DDBJ databases">
        <title>Luteipulveratus halotolerans sp. nov., a novel actinobacterium (Dermacoccaceae) from Sarawak, Malaysia.</title>
        <authorList>
            <person name="Juboi H."/>
            <person name="Basik A."/>
            <person name="Shamsul S.S."/>
            <person name="Arnold P."/>
            <person name="Schmitt E.K."/>
            <person name="Sanglier J.-J."/>
            <person name="Yeo T."/>
        </authorList>
    </citation>
    <scope>NUCLEOTIDE SEQUENCE [LARGE SCALE GENOMIC DNA]</scope>
    <source>
        <strain evidence="2 3">MN07-A0370</strain>
    </source>
</reference>
<dbReference type="STRING" id="571913.VV02_04525"/>
<dbReference type="Gene3D" id="3.40.50.720">
    <property type="entry name" value="NAD(P)-binding Rossmann-like Domain"/>
    <property type="match status" value="1"/>
</dbReference>
<accession>A0A0K1JFE1</accession>
<protein>
    <submittedName>
        <fullName evidence="2">Quinone oxidoreductase</fullName>
    </submittedName>
</protein>
<dbReference type="PANTHER" id="PTHR47129:SF1">
    <property type="entry name" value="NMRA-LIKE DOMAIN-CONTAINING PROTEIN"/>
    <property type="match status" value="1"/>
</dbReference>
<dbReference type="CDD" id="cd05269">
    <property type="entry name" value="TMR_SDR_a"/>
    <property type="match status" value="1"/>
</dbReference>
<evidence type="ECO:0000313" key="2">
    <source>
        <dbReference type="EMBL" id="AKU15298.1"/>
    </source>
</evidence>
<evidence type="ECO:0000259" key="1">
    <source>
        <dbReference type="Pfam" id="PF13460"/>
    </source>
</evidence>
<dbReference type="EMBL" id="CP011112">
    <property type="protein sequence ID" value="AKU15298.1"/>
    <property type="molecule type" value="Genomic_DNA"/>
</dbReference>
<dbReference type="RefSeq" id="WP_052590169.1">
    <property type="nucleotide sequence ID" value="NZ_CP011112.1"/>
</dbReference>
<dbReference type="Proteomes" id="UP000066480">
    <property type="component" value="Chromosome"/>
</dbReference>
<dbReference type="PANTHER" id="PTHR47129">
    <property type="entry name" value="QUINONE OXIDOREDUCTASE 2"/>
    <property type="match status" value="1"/>
</dbReference>
<dbReference type="Pfam" id="PF13460">
    <property type="entry name" value="NAD_binding_10"/>
    <property type="match status" value="1"/>
</dbReference>
<proteinExistence type="predicted"/>
<dbReference type="Gene3D" id="3.90.25.10">
    <property type="entry name" value="UDP-galactose 4-epimerase, domain 1"/>
    <property type="match status" value="1"/>
</dbReference>
<dbReference type="AlphaFoldDB" id="A0A0K1JFE1"/>
<dbReference type="KEGG" id="lmoi:VV02_04525"/>
<dbReference type="OrthoDB" id="5510591at2"/>
<dbReference type="SUPFAM" id="SSF51735">
    <property type="entry name" value="NAD(P)-binding Rossmann-fold domains"/>
    <property type="match status" value="1"/>
</dbReference>
<sequence>MTILVTGATGHLGALAITELIDRGTPASEIAALVRDPAKASELTALGVDVRVGSYDDPATLDVALKGIDRVLLVSGSEIGRRVPQHQNVIDAAVRAGVSLVAYTSAPRADVSPLELAKEHWATEQALAASGLPHVVLRNSWYLENYTNQIATHVEHGAVLGAAGDGRVSAAAQADYAAAAAVVVAEDGHAGQVYELGGDTAFTLTEYAAEVASAADAPVEYRDLTPTDYAAALVSAGLPEPYAEILADSDAGLKEGALLVETGDLSRLIGRPTRSLAEAVRIAAA</sequence>
<keyword evidence="3" id="KW-1185">Reference proteome</keyword>
<gene>
    <name evidence="2" type="ORF">VV02_04525</name>
</gene>
<organism evidence="2 3">
    <name type="scientific">Luteipulveratus mongoliensis</name>
    <dbReference type="NCBI Taxonomy" id="571913"/>
    <lineage>
        <taxon>Bacteria</taxon>
        <taxon>Bacillati</taxon>
        <taxon>Actinomycetota</taxon>
        <taxon>Actinomycetes</taxon>
        <taxon>Micrococcales</taxon>
        <taxon>Dermacoccaceae</taxon>
        <taxon>Luteipulveratus</taxon>
    </lineage>
</organism>
<evidence type="ECO:0000313" key="3">
    <source>
        <dbReference type="Proteomes" id="UP000066480"/>
    </source>
</evidence>
<name>A0A0K1JFE1_9MICO</name>
<dbReference type="InterPro" id="IPR052718">
    <property type="entry name" value="NmrA-type_oxidoreductase"/>
</dbReference>